<dbReference type="Proteomes" id="UP000886602">
    <property type="component" value="Unassembled WGS sequence"/>
</dbReference>
<gene>
    <name evidence="6" type="ORF">IPJ48_03795</name>
</gene>
<evidence type="ECO:0000256" key="3">
    <source>
        <dbReference type="ARBA" id="ARBA00022741"/>
    </source>
</evidence>
<accession>A0A9D7F548</accession>
<sequence length="269" mass="29308">MSQLSEPMIEIDDLHFSYGDQKIFEGITLRIPRGKVVAILGASGSGKSTLLRLIGGQLRPDQGCVRVNGQVIHELDQRGLYRMRRHMGMMFQAGGLFSDLSVFDNVAFPLRELTDLPELLIRDLVLMKLQSVGLRGTACLMPNDLSGGMARRVALARAIAIDPMLTMYDEPFAGLDPISLNVIAHLIQRLTVALGGTSIIVTYDVSESLKVVDHAFLLYQGVVAAEGTPEELLASANPFVDQFLHARATGPVAFHMDGPSYREDLGFGA</sequence>
<dbReference type="GO" id="GO:0005524">
    <property type="term" value="F:ATP binding"/>
    <property type="evidence" value="ECO:0007669"/>
    <property type="project" value="UniProtKB-KW"/>
</dbReference>
<dbReference type="AlphaFoldDB" id="A0A9D7F548"/>
<organism evidence="6 7">
    <name type="scientific">Candidatus Propionivibrio dominans</name>
    <dbReference type="NCBI Taxonomy" id="2954373"/>
    <lineage>
        <taxon>Bacteria</taxon>
        <taxon>Pseudomonadati</taxon>
        <taxon>Pseudomonadota</taxon>
        <taxon>Betaproteobacteria</taxon>
        <taxon>Rhodocyclales</taxon>
        <taxon>Rhodocyclaceae</taxon>
        <taxon>Propionivibrio</taxon>
    </lineage>
</organism>
<dbReference type="InterPro" id="IPR003593">
    <property type="entry name" value="AAA+_ATPase"/>
</dbReference>
<evidence type="ECO:0000256" key="2">
    <source>
        <dbReference type="ARBA" id="ARBA00022475"/>
    </source>
</evidence>
<evidence type="ECO:0000256" key="1">
    <source>
        <dbReference type="ARBA" id="ARBA00022448"/>
    </source>
</evidence>
<keyword evidence="2" id="KW-0472">Membrane</keyword>
<evidence type="ECO:0000313" key="6">
    <source>
        <dbReference type="EMBL" id="MBK7422275.1"/>
    </source>
</evidence>
<dbReference type="PANTHER" id="PTHR43023">
    <property type="entry name" value="PROTEIN TRIGALACTOSYLDIACYLGLYCEROL 3, CHLOROPLASTIC"/>
    <property type="match status" value="1"/>
</dbReference>
<dbReference type="Pfam" id="PF00005">
    <property type="entry name" value="ABC_tran"/>
    <property type="match status" value="1"/>
</dbReference>
<dbReference type="Gene3D" id="3.40.50.300">
    <property type="entry name" value="P-loop containing nucleotide triphosphate hydrolases"/>
    <property type="match status" value="1"/>
</dbReference>
<reference evidence="6" key="1">
    <citation type="submission" date="2020-10" db="EMBL/GenBank/DDBJ databases">
        <title>Connecting structure to function with the recovery of over 1000 high-quality activated sludge metagenome-assembled genomes encoding full-length rRNA genes using long-read sequencing.</title>
        <authorList>
            <person name="Singleton C.M."/>
            <person name="Petriglieri F."/>
            <person name="Kristensen J.M."/>
            <person name="Kirkegaard R.H."/>
            <person name="Michaelsen T.Y."/>
            <person name="Andersen M.H."/>
            <person name="Karst S.M."/>
            <person name="Dueholm M.S."/>
            <person name="Nielsen P.H."/>
            <person name="Albertsen M."/>
        </authorList>
    </citation>
    <scope>NUCLEOTIDE SEQUENCE</scope>
    <source>
        <strain evidence="6">EsbW_18-Q3-R4-48_MAXAC.044</strain>
    </source>
</reference>
<evidence type="ECO:0000256" key="4">
    <source>
        <dbReference type="ARBA" id="ARBA00022840"/>
    </source>
</evidence>
<dbReference type="InterPro" id="IPR027417">
    <property type="entry name" value="P-loop_NTPase"/>
</dbReference>
<protein>
    <submittedName>
        <fullName evidence="6">ABC transporter ATP-binding protein</fullName>
    </submittedName>
</protein>
<dbReference type="GO" id="GO:0016887">
    <property type="term" value="F:ATP hydrolysis activity"/>
    <property type="evidence" value="ECO:0007669"/>
    <property type="project" value="InterPro"/>
</dbReference>
<keyword evidence="1" id="KW-0813">Transport</keyword>
<dbReference type="InterPro" id="IPR003439">
    <property type="entry name" value="ABC_transporter-like_ATP-bd"/>
</dbReference>
<dbReference type="EMBL" id="JADJNC010000005">
    <property type="protein sequence ID" value="MBK7422275.1"/>
    <property type="molecule type" value="Genomic_DNA"/>
</dbReference>
<dbReference type="InterPro" id="IPR017871">
    <property type="entry name" value="ABC_transporter-like_CS"/>
</dbReference>
<keyword evidence="4 6" id="KW-0067">ATP-binding</keyword>
<dbReference type="PROSITE" id="PS00211">
    <property type="entry name" value="ABC_TRANSPORTER_1"/>
    <property type="match status" value="1"/>
</dbReference>
<dbReference type="PROSITE" id="PS50893">
    <property type="entry name" value="ABC_TRANSPORTER_2"/>
    <property type="match status" value="1"/>
</dbReference>
<proteinExistence type="predicted"/>
<dbReference type="SMART" id="SM00382">
    <property type="entry name" value="AAA"/>
    <property type="match status" value="1"/>
</dbReference>
<feature type="domain" description="ABC transporter" evidence="5">
    <location>
        <begin position="9"/>
        <end position="245"/>
    </location>
</feature>
<evidence type="ECO:0000259" key="5">
    <source>
        <dbReference type="PROSITE" id="PS50893"/>
    </source>
</evidence>
<dbReference type="PANTHER" id="PTHR43023:SF6">
    <property type="entry name" value="INTERMEMBRANE PHOSPHOLIPID TRANSPORT SYSTEM ATP-BINDING PROTEIN MLAF"/>
    <property type="match status" value="1"/>
</dbReference>
<dbReference type="SUPFAM" id="SSF52540">
    <property type="entry name" value="P-loop containing nucleoside triphosphate hydrolases"/>
    <property type="match status" value="1"/>
</dbReference>
<name>A0A9D7F548_9RHOO</name>
<keyword evidence="3" id="KW-0547">Nucleotide-binding</keyword>
<dbReference type="CDD" id="cd03261">
    <property type="entry name" value="ABC_Org_Solvent_Resistant"/>
    <property type="match status" value="1"/>
</dbReference>
<evidence type="ECO:0000313" key="7">
    <source>
        <dbReference type="Proteomes" id="UP000886602"/>
    </source>
</evidence>
<keyword evidence="2" id="KW-1003">Cell membrane</keyword>
<comment type="caution">
    <text evidence="6">The sequence shown here is derived from an EMBL/GenBank/DDBJ whole genome shotgun (WGS) entry which is preliminary data.</text>
</comment>